<accession>A0A6A6SLR6</accession>
<gene>
    <name evidence="1" type="ORF">K491DRAFT_685131</name>
</gene>
<dbReference type="EMBL" id="MU004572">
    <property type="protein sequence ID" value="KAF2647907.1"/>
    <property type="molecule type" value="Genomic_DNA"/>
</dbReference>
<proteinExistence type="predicted"/>
<dbReference type="OrthoDB" id="3689315at2759"/>
<keyword evidence="2" id="KW-1185">Reference proteome</keyword>
<dbReference type="Proteomes" id="UP000799324">
    <property type="component" value="Unassembled WGS sequence"/>
</dbReference>
<sequence length="175" mass="18530">MRLSTALIPLAIRGDAEPLSSDPTHTVAPIEPTLTLTTANVLNKFAPVFSTLTLKGTGGTATTFENACPFSASARPTPAPPFHQARNEPGRGCWPVTLTQGPYTWAWVLDDPTLGSLSMNCTFGSGGVTAGDASCTTRAGERGVVTDAMFGVTRRVEEIAGKTRMWDEFDEVVVV</sequence>
<dbReference type="AlphaFoldDB" id="A0A6A6SLR6"/>
<evidence type="ECO:0000313" key="2">
    <source>
        <dbReference type="Proteomes" id="UP000799324"/>
    </source>
</evidence>
<reference evidence="1" key="1">
    <citation type="journal article" date="2020" name="Stud. Mycol.">
        <title>101 Dothideomycetes genomes: a test case for predicting lifestyles and emergence of pathogens.</title>
        <authorList>
            <person name="Haridas S."/>
            <person name="Albert R."/>
            <person name="Binder M."/>
            <person name="Bloem J."/>
            <person name="Labutti K."/>
            <person name="Salamov A."/>
            <person name="Andreopoulos B."/>
            <person name="Baker S."/>
            <person name="Barry K."/>
            <person name="Bills G."/>
            <person name="Bluhm B."/>
            <person name="Cannon C."/>
            <person name="Castanera R."/>
            <person name="Culley D."/>
            <person name="Daum C."/>
            <person name="Ezra D."/>
            <person name="Gonzalez J."/>
            <person name="Henrissat B."/>
            <person name="Kuo A."/>
            <person name="Liang C."/>
            <person name="Lipzen A."/>
            <person name="Lutzoni F."/>
            <person name="Magnuson J."/>
            <person name="Mondo S."/>
            <person name="Nolan M."/>
            <person name="Ohm R."/>
            <person name="Pangilinan J."/>
            <person name="Park H.-J."/>
            <person name="Ramirez L."/>
            <person name="Alfaro M."/>
            <person name="Sun H."/>
            <person name="Tritt A."/>
            <person name="Yoshinaga Y."/>
            <person name="Zwiers L.-H."/>
            <person name="Turgeon B."/>
            <person name="Goodwin S."/>
            <person name="Spatafora J."/>
            <person name="Crous P."/>
            <person name="Grigoriev I."/>
        </authorList>
    </citation>
    <scope>NUCLEOTIDE SEQUENCE</scope>
    <source>
        <strain evidence="1">CBS 122681</strain>
    </source>
</reference>
<name>A0A6A6SLR6_9PLEO</name>
<organism evidence="1 2">
    <name type="scientific">Lophiostoma macrostomum CBS 122681</name>
    <dbReference type="NCBI Taxonomy" id="1314788"/>
    <lineage>
        <taxon>Eukaryota</taxon>
        <taxon>Fungi</taxon>
        <taxon>Dikarya</taxon>
        <taxon>Ascomycota</taxon>
        <taxon>Pezizomycotina</taxon>
        <taxon>Dothideomycetes</taxon>
        <taxon>Pleosporomycetidae</taxon>
        <taxon>Pleosporales</taxon>
        <taxon>Lophiostomataceae</taxon>
        <taxon>Lophiostoma</taxon>
    </lineage>
</organism>
<protein>
    <submittedName>
        <fullName evidence="1">Uncharacterized protein</fullName>
    </submittedName>
</protein>
<evidence type="ECO:0000313" key="1">
    <source>
        <dbReference type="EMBL" id="KAF2647907.1"/>
    </source>
</evidence>